<keyword evidence="2" id="KW-0812">Transmembrane</keyword>
<comment type="caution">
    <text evidence="3">The sequence shown here is derived from an EMBL/GenBank/DDBJ whole genome shotgun (WGS) entry which is preliminary data.</text>
</comment>
<proteinExistence type="predicted"/>
<feature type="compositionally biased region" description="Pro residues" evidence="1">
    <location>
        <begin position="330"/>
        <end position="342"/>
    </location>
</feature>
<sequence>MSAAVLPDHVSAYASEVRRHLADLPHEHVDDLTDGLEADLTEAVADAAGAEGDAAAVDLAARFGHPEEYAAELRAAAGLPERRPDEAAGRPTGGRVRRSVRSMMDDVESAVEEMTNQVWWPWVRDLALALRPVWWVARGWVLFNCVAVVLGLGGGPVPVVLPADPFGLLVLVVLVLTSVQLGRGEWRLPARARWVMVVVSAVAAVVLLPMLVAAGSARTDVRIEEIYSQASPDDGVYRDGEPVRNLFVYDADGEPVDGARILDDAGRPVEVERGEGYDPETDVTTYLEPRLDASGREVWNAYPLWSWTSDEGTWDDDLGIVRPEEGAAPPALPVPRLAPLPAPDVDAGDDSGDEAP</sequence>
<organism evidence="3 4">
    <name type="scientific">Sanguibacter suaedae</name>
    <dbReference type="NCBI Taxonomy" id="2795737"/>
    <lineage>
        <taxon>Bacteria</taxon>
        <taxon>Bacillati</taxon>
        <taxon>Actinomycetota</taxon>
        <taxon>Actinomycetes</taxon>
        <taxon>Micrococcales</taxon>
        <taxon>Sanguibacteraceae</taxon>
        <taxon>Sanguibacter</taxon>
    </lineage>
</organism>
<evidence type="ECO:0000256" key="1">
    <source>
        <dbReference type="SAM" id="MobiDB-lite"/>
    </source>
</evidence>
<keyword evidence="2" id="KW-0472">Membrane</keyword>
<protein>
    <submittedName>
        <fullName evidence="3">Uncharacterized protein</fullName>
    </submittedName>
</protein>
<feature type="region of interest" description="Disordered" evidence="1">
    <location>
        <begin position="322"/>
        <end position="356"/>
    </location>
</feature>
<keyword evidence="2" id="KW-1133">Transmembrane helix</keyword>
<feature type="transmembrane region" description="Helical" evidence="2">
    <location>
        <begin position="165"/>
        <end position="182"/>
    </location>
</feature>
<reference evidence="3" key="1">
    <citation type="submission" date="2020-12" db="EMBL/GenBank/DDBJ databases">
        <title>Sanguibacter suaedae sp. nov., isolated from Suaeda aralocaspica.</title>
        <authorList>
            <person name="Ma Q."/>
        </authorList>
    </citation>
    <scope>NUCLEOTIDE SEQUENCE</scope>
    <source>
        <strain evidence="3">YZGR15</strain>
    </source>
</reference>
<feature type="region of interest" description="Disordered" evidence="1">
    <location>
        <begin position="80"/>
        <end position="99"/>
    </location>
</feature>
<accession>A0A934MDC6</accession>
<feature type="transmembrane region" description="Helical" evidence="2">
    <location>
        <begin position="194"/>
        <end position="214"/>
    </location>
</feature>
<feature type="compositionally biased region" description="Acidic residues" evidence="1">
    <location>
        <begin position="346"/>
        <end position="356"/>
    </location>
</feature>
<feature type="transmembrane region" description="Helical" evidence="2">
    <location>
        <begin position="133"/>
        <end position="153"/>
    </location>
</feature>
<evidence type="ECO:0000256" key="2">
    <source>
        <dbReference type="SAM" id="Phobius"/>
    </source>
</evidence>
<dbReference type="Proteomes" id="UP000602087">
    <property type="component" value="Unassembled WGS sequence"/>
</dbReference>
<keyword evidence="4" id="KW-1185">Reference proteome</keyword>
<dbReference type="Pfam" id="PF22564">
    <property type="entry name" value="HAAS"/>
    <property type="match status" value="1"/>
</dbReference>
<evidence type="ECO:0000313" key="3">
    <source>
        <dbReference type="EMBL" id="MBI9114689.1"/>
    </source>
</evidence>
<dbReference type="AlphaFoldDB" id="A0A934MDC6"/>
<evidence type="ECO:0000313" key="4">
    <source>
        <dbReference type="Proteomes" id="UP000602087"/>
    </source>
</evidence>
<name>A0A934MDC6_9MICO</name>
<dbReference type="RefSeq" id="WP_198733241.1">
    <property type="nucleotide sequence ID" value="NZ_JAEINH010000004.1"/>
</dbReference>
<gene>
    <name evidence="3" type="ORF">JAV76_06645</name>
</gene>
<dbReference type="EMBL" id="JAEINH010000004">
    <property type="protein sequence ID" value="MBI9114689.1"/>
    <property type="molecule type" value="Genomic_DNA"/>
</dbReference>